<evidence type="ECO:0000256" key="1">
    <source>
        <dbReference type="ARBA" id="ARBA00007435"/>
    </source>
</evidence>
<dbReference type="GO" id="GO:0004519">
    <property type="term" value="F:endonuclease activity"/>
    <property type="evidence" value="ECO:0007669"/>
    <property type="project" value="UniProtKB-KW"/>
</dbReference>
<dbReference type="PANTHER" id="PTHR34477">
    <property type="entry name" value="UPF0213 PROTEIN YHBQ"/>
    <property type="match status" value="1"/>
</dbReference>
<keyword evidence="3" id="KW-0540">Nuclease</keyword>
<dbReference type="OrthoDB" id="1495241at2"/>
<evidence type="ECO:0000313" key="4">
    <source>
        <dbReference type="Proteomes" id="UP000075615"/>
    </source>
</evidence>
<dbReference type="InterPro" id="IPR035901">
    <property type="entry name" value="GIY-YIG_endonuc_sf"/>
</dbReference>
<organism evidence="3 4">
    <name type="scientific">Roseivirga echinicomitans</name>
    <dbReference type="NCBI Taxonomy" id="296218"/>
    <lineage>
        <taxon>Bacteria</taxon>
        <taxon>Pseudomonadati</taxon>
        <taxon>Bacteroidota</taxon>
        <taxon>Cytophagia</taxon>
        <taxon>Cytophagales</taxon>
        <taxon>Roseivirgaceae</taxon>
        <taxon>Roseivirga</taxon>
    </lineage>
</organism>
<keyword evidence="3" id="KW-0255">Endonuclease</keyword>
<evidence type="ECO:0000259" key="2">
    <source>
        <dbReference type="PROSITE" id="PS50164"/>
    </source>
</evidence>
<reference evidence="3 4" key="1">
    <citation type="submission" date="2016-01" db="EMBL/GenBank/DDBJ databases">
        <title>Genome sequencing of Roseivirga echinicomitans KMM 6058.</title>
        <authorList>
            <person name="Selvaratnam C."/>
            <person name="Thevarajoo S."/>
            <person name="Goh K.M."/>
            <person name="Ee R."/>
            <person name="Chan K.-G."/>
            <person name="Chong C.S."/>
        </authorList>
    </citation>
    <scope>NUCLEOTIDE SEQUENCE [LARGE SCALE GENOMIC DNA]</scope>
    <source>
        <strain evidence="3 4">KMM 6058</strain>
    </source>
</reference>
<name>A0A150XEM5_9BACT</name>
<accession>A0A150XEM5</accession>
<dbReference type="Pfam" id="PF01541">
    <property type="entry name" value="GIY-YIG"/>
    <property type="match status" value="1"/>
</dbReference>
<comment type="similarity">
    <text evidence="1">Belongs to the UPF0213 family.</text>
</comment>
<dbReference type="InterPro" id="IPR050190">
    <property type="entry name" value="UPF0213_domain"/>
</dbReference>
<evidence type="ECO:0000313" key="3">
    <source>
        <dbReference type="EMBL" id="KYG77142.1"/>
    </source>
</evidence>
<sequence length="109" mass="12992">MKGFHVYITTNPLKDSLYTGMTNNLEYRIIEHYLNRGHKKTFAGRYYCYCLLYYEFHHSAVGAIEREKEIKSWTRVKKEELINSINSEWLFLNDEITPWPPEPDVTGRA</sequence>
<comment type="caution">
    <text evidence="3">The sequence shown here is derived from an EMBL/GenBank/DDBJ whole genome shotgun (WGS) entry which is preliminary data.</text>
</comment>
<dbReference type="PROSITE" id="PS50164">
    <property type="entry name" value="GIY_YIG"/>
    <property type="match status" value="1"/>
</dbReference>
<dbReference type="AlphaFoldDB" id="A0A150XEM5"/>
<gene>
    <name evidence="3" type="ORF">AWN68_18080</name>
</gene>
<keyword evidence="3" id="KW-0378">Hydrolase</keyword>
<dbReference type="SUPFAM" id="SSF82771">
    <property type="entry name" value="GIY-YIG endonuclease"/>
    <property type="match status" value="1"/>
</dbReference>
<dbReference type="EMBL" id="LRDB01000014">
    <property type="protein sequence ID" value="KYG77142.1"/>
    <property type="molecule type" value="Genomic_DNA"/>
</dbReference>
<feature type="domain" description="GIY-YIG" evidence="2">
    <location>
        <begin position="2"/>
        <end position="80"/>
    </location>
</feature>
<dbReference type="RefSeq" id="WP_068415247.1">
    <property type="nucleotide sequence ID" value="NZ_LRDB01000014.1"/>
</dbReference>
<dbReference type="Proteomes" id="UP000075615">
    <property type="component" value="Unassembled WGS sequence"/>
</dbReference>
<keyword evidence="4" id="KW-1185">Reference proteome</keyword>
<proteinExistence type="inferred from homology"/>
<dbReference type="Gene3D" id="3.40.1440.10">
    <property type="entry name" value="GIY-YIG endonuclease"/>
    <property type="match status" value="1"/>
</dbReference>
<dbReference type="InterPro" id="IPR000305">
    <property type="entry name" value="GIY-YIG_endonuc"/>
</dbReference>
<protein>
    <submittedName>
        <fullName evidence="3">Endonuclease</fullName>
    </submittedName>
</protein>
<dbReference type="PANTHER" id="PTHR34477:SF5">
    <property type="entry name" value="BSL5627 PROTEIN"/>
    <property type="match status" value="1"/>
</dbReference>